<sequence length="190" mass="21116">MVLAVGSAVAQQADVAEEAAEMPELLWEHRDESDQWNRAALSALRSHGMPLVEETPDDIARWCPAYEDGTDEDRRAFWVGFLSALAKYESTWRPDAVGGGDQWFGLLQIGIPTAREFGCRGRSGSALMDGATNLSCAIRILAETVPRDGVISAEEARWQGVAADWAPLRSEEKREEMRSWLVEQEYCQEG</sequence>
<evidence type="ECO:0000259" key="2">
    <source>
        <dbReference type="Pfam" id="PF01464"/>
    </source>
</evidence>
<accession>A0A2W7NHV1</accession>
<name>A0A2W7NHV1_9RHOB</name>
<dbReference type="InterPro" id="IPR023346">
    <property type="entry name" value="Lysozyme-like_dom_sf"/>
</dbReference>
<proteinExistence type="inferred from homology"/>
<dbReference type="AlphaFoldDB" id="A0A2W7NHV1"/>
<comment type="similarity">
    <text evidence="1">Belongs to the virb1 family.</text>
</comment>
<dbReference type="InterPro" id="IPR008258">
    <property type="entry name" value="Transglycosylase_SLT_dom_1"/>
</dbReference>
<evidence type="ECO:0000256" key="1">
    <source>
        <dbReference type="ARBA" id="ARBA00009387"/>
    </source>
</evidence>
<comment type="caution">
    <text evidence="3">The sequence shown here is derived from an EMBL/GenBank/DDBJ whole genome shotgun (WGS) entry which is preliminary data.</text>
</comment>
<dbReference type="Pfam" id="PF01464">
    <property type="entry name" value="SLT"/>
    <property type="match status" value="1"/>
</dbReference>
<dbReference type="SUPFAM" id="SSF53955">
    <property type="entry name" value="Lysozyme-like"/>
    <property type="match status" value="1"/>
</dbReference>
<feature type="domain" description="Transglycosylase SLT" evidence="2">
    <location>
        <begin position="73"/>
        <end position="145"/>
    </location>
</feature>
<organism evidence="3 4">
    <name type="scientific">Palleronia aestuarii</name>
    <dbReference type="NCBI Taxonomy" id="568105"/>
    <lineage>
        <taxon>Bacteria</taxon>
        <taxon>Pseudomonadati</taxon>
        <taxon>Pseudomonadota</taxon>
        <taxon>Alphaproteobacteria</taxon>
        <taxon>Rhodobacterales</taxon>
        <taxon>Roseobacteraceae</taxon>
        <taxon>Palleronia</taxon>
    </lineage>
</organism>
<dbReference type="EMBL" id="QKZL01000007">
    <property type="protein sequence ID" value="PZX16234.1"/>
    <property type="molecule type" value="Genomic_DNA"/>
</dbReference>
<protein>
    <submittedName>
        <fullName evidence="3">Transglycosylase-like protein with SLT domain</fullName>
    </submittedName>
</protein>
<dbReference type="Proteomes" id="UP000248916">
    <property type="component" value="Unassembled WGS sequence"/>
</dbReference>
<evidence type="ECO:0000313" key="3">
    <source>
        <dbReference type="EMBL" id="PZX16234.1"/>
    </source>
</evidence>
<evidence type="ECO:0000313" key="4">
    <source>
        <dbReference type="Proteomes" id="UP000248916"/>
    </source>
</evidence>
<keyword evidence="4" id="KW-1185">Reference proteome</keyword>
<gene>
    <name evidence="3" type="ORF">LX81_02085</name>
</gene>
<reference evidence="3 4" key="1">
    <citation type="submission" date="2018-06" db="EMBL/GenBank/DDBJ databases">
        <title>Genomic Encyclopedia of Archaeal and Bacterial Type Strains, Phase II (KMG-II): from individual species to whole genera.</title>
        <authorList>
            <person name="Goeker M."/>
        </authorList>
    </citation>
    <scope>NUCLEOTIDE SEQUENCE [LARGE SCALE GENOMIC DNA]</scope>
    <source>
        <strain evidence="3 4">DSM 22009</strain>
    </source>
</reference>
<dbReference type="OrthoDB" id="5763339at2"/>
<dbReference type="Gene3D" id="1.10.530.10">
    <property type="match status" value="1"/>
</dbReference>